<sequence>MQNYYHTFHIPVMGTGHSVDTPIRVAPFGITSVISLVDDILLEKIRKYYCDMYSMQYHRILKNAKDGRARRITAYLETVGKIVQIKMENIKEQPFFKKNDKTKYFELLPDKSRLKTEYNKLLKMKAGLKRNVLAKDLTNRMRPGSIDVNIMVKLDRIYHDNILPISDEFSDAKTALRGYADSSLESAIIFSAGINQRLFDYMTRFKEFYRNKTGKIKKKIILKVSDFRSALIQGKFLAKKGLEVYEFRIESGLNCGGHAFASNGILLPSLLKEFKEKRDGLTAKFLPLIQKYYKKMGWKYPEKALSTRPVITVQGGIGTNGEDRRLREQFGMDLTGWASPFLLVPETTCIDAPTRELLRQAGKEDLYLSDISPIEIPFNNIHKCGSEIWTKKRVAKGKPGSPCAKGFLVSNTEFTKQPICLASSQYQKMKLKEIKNMEISAKEKERLIQKVVEKTCLCDHLGNGALIALGIAGKKSSPQSICPGPNIAWYNRLYSLREMVSHIYGRGRSLVPSKRPHMFAAEIVMYVDYFEKLITHNAYTQIEIKRLREFKDNLEQGMDICLDIAKMNPYHGENLASIPPCVEEQRKRLIVIYASFKKNNIITITQKHKDNTPAMMAL</sequence>
<dbReference type="Proteomes" id="UP000603545">
    <property type="component" value="Unassembled WGS sequence"/>
</dbReference>
<name>A0A8J6TA36_9BACT</name>
<proteinExistence type="predicted"/>
<reference evidence="1 2" key="1">
    <citation type="submission" date="2020-08" db="EMBL/GenBank/DDBJ databases">
        <title>Bridging the membrane lipid divide: bacteria of the FCB group superphylum have the potential to synthesize archaeal ether lipids.</title>
        <authorList>
            <person name="Villanueva L."/>
            <person name="Von Meijenfeldt F.A.B."/>
            <person name="Westbye A.B."/>
            <person name="Yadav S."/>
            <person name="Hopmans E.C."/>
            <person name="Dutilh B.E."/>
            <person name="Sinninghe Damste J.S."/>
        </authorList>
    </citation>
    <scope>NUCLEOTIDE SEQUENCE [LARGE SCALE GENOMIC DNA]</scope>
    <source>
        <strain evidence="1">NIOZ-UU82</strain>
    </source>
</reference>
<evidence type="ECO:0000313" key="2">
    <source>
        <dbReference type="Proteomes" id="UP000603545"/>
    </source>
</evidence>
<accession>A0A8J6TA36</accession>
<comment type="caution">
    <text evidence="1">The sequence shown here is derived from an EMBL/GenBank/DDBJ whole genome shotgun (WGS) entry which is preliminary data.</text>
</comment>
<evidence type="ECO:0000313" key="1">
    <source>
        <dbReference type="EMBL" id="MBC8199336.1"/>
    </source>
</evidence>
<organism evidence="1 2">
    <name type="scientific">Candidatus Desulfaltia bathyphila</name>
    <dbReference type="NCBI Taxonomy" id="2841697"/>
    <lineage>
        <taxon>Bacteria</taxon>
        <taxon>Pseudomonadati</taxon>
        <taxon>Thermodesulfobacteriota</taxon>
        <taxon>Desulfobacteria</taxon>
        <taxon>Desulfobacterales</taxon>
        <taxon>Desulfobacterales incertae sedis</taxon>
        <taxon>Candidatus Desulfaltia</taxon>
    </lineage>
</organism>
<gene>
    <name evidence="1" type="ORF">H8E80_04730</name>
</gene>
<dbReference type="AlphaFoldDB" id="A0A8J6TA36"/>
<dbReference type="EMBL" id="JACNLL010000047">
    <property type="protein sequence ID" value="MBC8199336.1"/>
    <property type="molecule type" value="Genomic_DNA"/>
</dbReference>
<protein>
    <submittedName>
        <fullName evidence="1">Uncharacterized protein</fullName>
    </submittedName>
</protein>